<dbReference type="EMBL" id="GEBQ01005991">
    <property type="protein sequence ID" value="JAT33986.1"/>
    <property type="molecule type" value="Transcribed_RNA"/>
</dbReference>
<gene>
    <name evidence="1" type="ORF">g.16418</name>
</gene>
<dbReference type="AlphaFoldDB" id="A0A1B6MDI5"/>
<evidence type="ECO:0008006" key="2">
    <source>
        <dbReference type="Google" id="ProtNLM"/>
    </source>
</evidence>
<protein>
    <recommendedName>
        <fullName evidence="2">Reverse transcriptase domain-containing protein</fullName>
    </recommendedName>
</protein>
<reference evidence="1" key="1">
    <citation type="submission" date="2015-11" db="EMBL/GenBank/DDBJ databases">
        <title>De novo transcriptome assembly of four potential Pierce s Disease insect vectors from Arizona vineyards.</title>
        <authorList>
            <person name="Tassone E.E."/>
        </authorList>
    </citation>
    <scope>NUCLEOTIDE SEQUENCE</scope>
</reference>
<accession>A0A1B6MDI5</accession>
<organism evidence="1">
    <name type="scientific">Graphocephala atropunctata</name>
    <dbReference type="NCBI Taxonomy" id="36148"/>
    <lineage>
        <taxon>Eukaryota</taxon>
        <taxon>Metazoa</taxon>
        <taxon>Ecdysozoa</taxon>
        <taxon>Arthropoda</taxon>
        <taxon>Hexapoda</taxon>
        <taxon>Insecta</taxon>
        <taxon>Pterygota</taxon>
        <taxon>Neoptera</taxon>
        <taxon>Paraneoptera</taxon>
        <taxon>Hemiptera</taxon>
        <taxon>Auchenorrhyncha</taxon>
        <taxon>Membracoidea</taxon>
        <taxon>Cicadellidae</taxon>
        <taxon>Cicadellinae</taxon>
        <taxon>Cicadellini</taxon>
        <taxon>Graphocephala</taxon>
    </lineage>
</organism>
<dbReference type="PANTHER" id="PTHR33332">
    <property type="entry name" value="REVERSE TRANSCRIPTASE DOMAIN-CONTAINING PROTEIN"/>
    <property type="match status" value="1"/>
</dbReference>
<name>A0A1B6MDI5_9HEMI</name>
<evidence type="ECO:0000313" key="1">
    <source>
        <dbReference type="EMBL" id="JAT33986.1"/>
    </source>
</evidence>
<sequence length="218" mass="25542">MKVDDELIEETKSTKFLGIHLDRELTWNNHIDSVCSRVNSGIYALRNLAQFCSLEVLRTAYYGLIHTHLEYGIRLWGSCSKYKLERVFRLQKRAVRTILKLQARESYRGAFRELGLLTLPCLYILEVALYCRSKCALTQGRDVHSYETRGRDNYRTQQHRSAAFERLPSQVGVKIINGLPKCIKNQNLNLFKTRLKHLLVSSAFYTVDEFFQCRWDNQ</sequence>
<proteinExistence type="predicted"/>